<dbReference type="Proteomes" id="UP000516380">
    <property type="component" value="Chromosome"/>
</dbReference>
<keyword evidence="2" id="KW-0472">Membrane</keyword>
<accession>A0A1V3WI27</accession>
<dbReference type="Proteomes" id="UP000189229">
    <property type="component" value="Unassembled WGS sequence"/>
</dbReference>
<evidence type="ECO:0000256" key="1">
    <source>
        <dbReference type="SAM" id="MobiDB-lite"/>
    </source>
</evidence>
<feature type="transmembrane region" description="Helical" evidence="2">
    <location>
        <begin position="22"/>
        <end position="40"/>
    </location>
</feature>
<dbReference type="EMBL" id="AP023343">
    <property type="protein sequence ID" value="BCI88928.1"/>
    <property type="molecule type" value="Genomic_DNA"/>
</dbReference>
<dbReference type="Proteomes" id="UP000188532">
    <property type="component" value="Unassembled WGS sequence"/>
</dbReference>
<evidence type="ECO:0000313" key="7">
    <source>
        <dbReference type="Proteomes" id="UP000189229"/>
    </source>
</evidence>
<gene>
    <name evidence="5" type="ORF">BZL29_3144</name>
    <name evidence="4" type="ORF">BZL30_8347</name>
    <name evidence="3" type="ORF">NIIDMKKI_41340</name>
</gene>
<protein>
    <submittedName>
        <fullName evidence="4">Uncharacterized protein</fullName>
    </submittedName>
</protein>
<evidence type="ECO:0000313" key="6">
    <source>
        <dbReference type="Proteomes" id="UP000188532"/>
    </source>
</evidence>
<reference evidence="3 8" key="2">
    <citation type="submission" date="2020-07" db="EMBL/GenBank/DDBJ databases">
        <title>Mycobacterium kansasii (former subtype) with zoonotic potential isolated from diseased indoor pet cat, Japan.</title>
        <authorList>
            <person name="Fukano H."/>
            <person name="Terazono T."/>
            <person name="Hoshino Y."/>
        </authorList>
    </citation>
    <scope>NUCLEOTIDE SEQUENCE [LARGE SCALE GENOMIC DNA]</scope>
    <source>
        <strain evidence="3 8">Kuro-I</strain>
    </source>
</reference>
<keyword evidence="2" id="KW-1133">Transmembrane helix</keyword>
<organism evidence="4 7">
    <name type="scientific">Mycobacterium kansasii</name>
    <dbReference type="NCBI Taxonomy" id="1768"/>
    <lineage>
        <taxon>Bacteria</taxon>
        <taxon>Bacillati</taxon>
        <taxon>Actinomycetota</taxon>
        <taxon>Actinomycetes</taxon>
        <taxon>Mycobacteriales</taxon>
        <taxon>Mycobacteriaceae</taxon>
        <taxon>Mycobacterium</taxon>
    </lineage>
</organism>
<evidence type="ECO:0000256" key="2">
    <source>
        <dbReference type="SAM" id="Phobius"/>
    </source>
</evidence>
<dbReference type="AlphaFoldDB" id="A0A1V3WI27"/>
<evidence type="ECO:0000313" key="4">
    <source>
        <dbReference type="EMBL" id="OOK66575.1"/>
    </source>
</evidence>
<keyword evidence="2" id="KW-0812">Transmembrane</keyword>
<proteinExistence type="predicted"/>
<evidence type="ECO:0000313" key="8">
    <source>
        <dbReference type="Proteomes" id="UP000516380"/>
    </source>
</evidence>
<keyword evidence="8" id="KW-1185">Reference proteome</keyword>
<dbReference type="EMBL" id="MVBN01000003">
    <property type="protein sequence ID" value="OOK77553.1"/>
    <property type="molecule type" value="Genomic_DNA"/>
</dbReference>
<name>A0A1V3WI27_MYCKA</name>
<evidence type="ECO:0000313" key="3">
    <source>
        <dbReference type="EMBL" id="BCI88928.1"/>
    </source>
</evidence>
<reference evidence="6 7" key="1">
    <citation type="submission" date="2017-02" db="EMBL/GenBank/DDBJ databases">
        <title>Complete genome sequences of Mycobacterium kansasii strains isolated from rhesus macaques.</title>
        <authorList>
            <person name="Panda A."/>
            <person name="Nagaraj S."/>
            <person name="Zhao X."/>
            <person name="Tettelin H."/>
            <person name="Detolla L.J."/>
        </authorList>
    </citation>
    <scope>NUCLEOTIDE SEQUENCE [LARGE SCALE GENOMIC DNA]</scope>
    <source>
        <strain evidence="5 6">11-3469</strain>
        <strain evidence="4 7">11-3813</strain>
    </source>
</reference>
<feature type="region of interest" description="Disordered" evidence="1">
    <location>
        <begin position="151"/>
        <end position="172"/>
    </location>
</feature>
<evidence type="ECO:0000313" key="5">
    <source>
        <dbReference type="EMBL" id="OOK77553.1"/>
    </source>
</evidence>
<dbReference type="EMBL" id="MVBM01000009">
    <property type="protein sequence ID" value="OOK66575.1"/>
    <property type="molecule type" value="Genomic_DNA"/>
</dbReference>
<sequence length="172" mass="18579">MVTVSANELAILGSESTLGRTVMLLFGPLLWLSVAAWPLAANRARLYRWILGSYQHGSGWCAHCRPLQQARRGEASKVNINFWGAFVTVGTFTQTVSEGLRGEAHDIGLIMLDTDQVPQHSAITASLPVSGVATKSANWPAAVQVWDEDGQGRMRAGHGCQREHGSGGQPMR</sequence>